<dbReference type="CDD" id="cd04301">
    <property type="entry name" value="NAT_SF"/>
    <property type="match status" value="1"/>
</dbReference>
<dbReference type="GO" id="GO:0008080">
    <property type="term" value="F:N-acetyltransferase activity"/>
    <property type="evidence" value="ECO:0007669"/>
    <property type="project" value="InterPro"/>
</dbReference>
<gene>
    <name evidence="5" type="primary">NAT8</name>
</gene>
<organism evidence="4 5">
    <name type="scientific">Vulpes vulpes</name>
    <name type="common">Red fox</name>
    <dbReference type="NCBI Taxonomy" id="9627"/>
    <lineage>
        <taxon>Eukaryota</taxon>
        <taxon>Metazoa</taxon>
        <taxon>Chordata</taxon>
        <taxon>Craniata</taxon>
        <taxon>Vertebrata</taxon>
        <taxon>Euteleostomi</taxon>
        <taxon>Mammalia</taxon>
        <taxon>Eutheria</taxon>
        <taxon>Laurasiatheria</taxon>
        <taxon>Carnivora</taxon>
        <taxon>Caniformia</taxon>
        <taxon>Canidae</taxon>
        <taxon>Vulpes</taxon>
    </lineage>
</organism>
<protein>
    <submittedName>
        <fullName evidence="5">N-acetyltransferase 8</fullName>
    </submittedName>
</protein>
<reference key="1">
    <citation type="submission" date="2019-01" db="UniProtKB">
        <authorList>
            <consortium name="RefSeq"/>
        </authorList>
    </citation>
    <scope>IDENTIFICATION</scope>
</reference>
<keyword evidence="2" id="KW-1133">Transmembrane helix</keyword>
<dbReference type="SUPFAM" id="SSF55729">
    <property type="entry name" value="Acyl-CoA N-acyltransferases (Nat)"/>
    <property type="match status" value="1"/>
</dbReference>
<evidence type="ECO:0000259" key="3">
    <source>
        <dbReference type="PROSITE" id="PS51186"/>
    </source>
</evidence>
<dbReference type="InterPro" id="IPR016181">
    <property type="entry name" value="Acyl_CoA_acyltransferase"/>
</dbReference>
<dbReference type="InterPro" id="IPR000182">
    <property type="entry name" value="GNAT_dom"/>
</dbReference>
<evidence type="ECO:0000313" key="5">
    <source>
        <dbReference type="RefSeq" id="XP_025850464.2"/>
    </source>
</evidence>
<proteinExistence type="predicted"/>
<evidence type="ECO:0000256" key="2">
    <source>
        <dbReference type="SAM" id="Phobius"/>
    </source>
</evidence>
<evidence type="ECO:0000256" key="1">
    <source>
        <dbReference type="ARBA" id="ARBA00022679"/>
    </source>
</evidence>
<dbReference type="InterPro" id="IPR050769">
    <property type="entry name" value="NAT_camello-type"/>
</dbReference>
<dbReference type="GeneID" id="112916821"/>
<dbReference type="Gene3D" id="3.40.630.30">
    <property type="match status" value="1"/>
</dbReference>
<keyword evidence="2" id="KW-0812">Transmembrane</keyword>
<keyword evidence="2" id="KW-0472">Membrane</keyword>
<accession>A0A3Q7RY59</accession>
<keyword evidence="1" id="KW-0808">Transferase</keyword>
<dbReference type="Pfam" id="PF00583">
    <property type="entry name" value="Acetyltransf_1"/>
    <property type="match status" value="1"/>
</dbReference>
<reference evidence="5" key="2">
    <citation type="submission" date="2025-08" db="UniProtKB">
        <authorList>
            <consortium name="RefSeq"/>
        </authorList>
    </citation>
    <scope>IDENTIFICATION</scope>
    <source>
        <tissue evidence="5">Cell line</tissue>
    </source>
</reference>
<dbReference type="STRING" id="9627.ENSVVUP00000006137"/>
<dbReference type="PANTHER" id="PTHR13947">
    <property type="entry name" value="GNAT FAMILY N-ACETYLTRANSFERASE"/>
    <property type="match status" value="1"/>
</dbReference>
<dbReference type="Proteomes" id="UP001652641">
    <property type="component" value="Chromosome 8"/>
</dbReference>
<dbReference type="KEGG" id="vvp:112916821"/>
<name>A0A3Q7RY59_VULVU</name>
<dbReference type="CTD" id="9027"/>
<feature type="transmembrane region" description="Helical" evidence="2">
    <location>
        <begin position="120"/>
        <end position="148"/>
    </location>
</feature>
<dbReference type="PROSITE" id="PS51186">
    <property type="entry name" value="GNAT"/>
    <property type="match status" value="1"/>
</dbReference>
<sequence length="311" mass="34219">MCRSQPMRWPSGKAWFLVVEQARAVDPGCQSEAEGRGHPDTALDIQGCCGSRAAGWCGRTPSSLTLLGLETPAPPSSMAPYHIRKYQERDRPRVLDLFSKGMEEHAPTTFRHILKLPRTLALLLGVPLALFLASGSWLLVSVTSLALLTALRFFSKYPWIQFKVLCLRSDLSDITKSYLSEPGSCFWVAEADGQVLGMVGVLPAAESPLRREQLQLFHLCVASECRGQGVAKALVRTVLQFARDQGYSQVVLHTTMLQRSAVALYQRMGFQKTGQFFSSLNWRLFAIPSCVFVYPLPSAQASQAQGQAGGP</sequence>
<dbReference type="PANTHER" id="PTHR13947:SF48">
    <property type="entry name" value="N-ACETYLTRANSFERASE 8-RELATED"/>
    <property type="match status" value="1"/>
</dbReference>
<dbReference type="AlphaFoldDB" id="A0A3Q7RY59"/>
<evidence type="ECO:0000313" key="4">
    <source>
        <dbReference type="Proteomes" id="UP001652641"/>
    </source>
</evidence>
<keyword evidence="4" id="KW-1185">Reference proteome</keyword>
<feature type="domain" description="N-acetyltransferase" evidence="3">
    <location>
        <begin position="146"/>
        <end position="297"/>
    </location>
</feature>
<dbReference type="RefSeq" id="XP_025850464.2">
    <property type="nucleotide sequence ID" value="XM_025994679.2"/>
</dbReference>